<feature type="transmembrane region" description="Helical" evidence="1">
    <location>
        <begin position="182"/>
        <end position="205"/>
    </location>
</feature>
<accession>A0A3B1ALW4</accession>
<feature type="transmembrane region" description="Helical" evidence="1">
    <location>
        <begin position="42"/>
        <end position="63"/>
    </location>
</feature>
<feature type="transmembrane region" description="Helical" evidence="1">
    <location>
        <begin position="238"/>
        <end position="260"/>
    </location>
</feature>
<reference evidence="2" key="1">
    <citation type="submission" date="2018-06" db="EMBL/GenBank/DDBJ databases">
        <authorList>
            <person name="Zhirakovskaya E."/>
        </authorList>
    </citation>
    <scope>NUCLEOTIDE SEQUENCE</scope>
</reference>
<keyword evidence="1" id="KW-1133">Transmembrane helix</keyword>
<dbReference type="EMBL" id="UOFR01000080">
    <property type="protein sequence ID" value="VAX00983.1"/>
    <property type="molecule type" value="Genomic_DNA"/>
</dbReference>
<gene>
    <name evidence="2" type="ORF">MNBD_GAMMA21-1118</name>
</gene>
<evidence type="ECO:0000256" key="1">
    <source>
        <dbReference type="SAM" id="Phobius"/>
    </source>
</evidence>
<organism evidence="2">
    <name type="scientific">hydrothermal vent metagenome</name>
    <dbReference type="NCBI Taxonomy" id="652676"/>
    <lineage>
        <taxon>unclassified sequences</taxon>
        <taxon>metagenomes</taxon>
        <taxon>ecological metagenomes</taxon>
    </lineage>
</organism>
<name>A0A3B1ALW4_9ZZZZ</name>
<keyword evidence="1" id="KW-0472">Membrane</keyword>
<dbReference type="AlphaFoldDB" id="A0A3B1ALW4"/>
<protein>
    <submittedName>
        <fullName evidence="2">Uncharacterized protein</fullName>
    </submittedName>
</protein>
<sequence length="346" mass="39857">MNDPEKNIFKYKLTRIELLYVLIFYSAIVYIFFFSGKDFWDSIFIQIIALIYVVVVSIEHFFVKKSTILIIDKTGITQSHRWLKHRNWHCDYADIVEMWVCNRKLYKVLHIETTQGDKYDIQYLNFKLDQEPKATNVQDLAILKAIAQYHQVDFPSADEVYAKQSKLLAVNLNQTLGRHVEILAYTAVALVVVILVLAFKAIIWIQLGGNVNLIVGIVSGLTTTVIISTFLKKKKARVEGIIIICTLYLFIGGFAGTLLLNFSLGMLGNEHSVEYEFVRVKKDKLTWQPIDKTYPSITYYISNILQRTIYDIGHRHVFRIKGGLFGMYVIDEAQLVNVKQGLMLDP</sequence>
<proteinExistence type="predicted"/>
<feature type="transmembrane region" description="Helical" evidence="1">
    <location>
        <begin position="211"/>
        <end position="231"/>
    </location>
</feature>
<feature type="transmembrane region" description="Helical" evidence="1">
    <location>
        <begin position="18"/>
        <end position="36"/>
    </location>
</feature>
<evidence type="ECO:0000313" key="2">
    <source>
        <dbReference type="EMBL" id="VAX00983.1"/>
    </source>
</evidence>
<keyword evidence="1" id="KW-0812">Transmembrane</keyword>